<feature type="region of interest" description="Disordered" evidence="1">
    <location>
        <begin position="1"/>
        <end position="174"/>
    </location>
</feature>
<evidence type="ECO:0000313" key="3">
    <source>
        <dbReference type="Proteomes" id="UP000250140"/>
    </source>
</evidence>
<name>A0A8E2JPY3_9PEZI</name>
<keyword evidence="3" id="KW-1185">Reference proteome</keyword>
<protein>
    <submittedName>
        <fullName evidence="2">Uncharacterized protein</fullName>
    </submittedName>
</protein>
<feature type="compositionally biased region" description="Basic and acidic residues" evidence="1">
    <location>
        <begin position="129"/>
        <end position="147"/>
    </location>
</feature>
<sequence length="174" mass="18587">MSALRRSISVRSNLLRPFLRSAPRITSQATPRRFASQDYGSGEGNPAGEQPQKQGANPSADKEHPGPPPPKVGQGSGTTPTKGSSEGHNTGQSQQSPSSGERNKSSSKKGKKGAQPKILSDNPPNEDDPSVREHNKEMENRAERAHEQVSNADAVKDKVSPGYWSGQGGKDRQP</sequence>
<dbReference type="AlphaFoldDB" id="A0A8E2JPY3"/>
<evidence type="ECO:0000313" key="2">
    <source>
        <dbReference type="EMBL" id="OCL04759.1"/>
    </source>
</evidence>
<proteinExistence type="predicted"/>
<evidence type="ECO:0000256" key="1">
    <source>
        <dbReference type="SAM" id="MobiDB-lite"/>
    </source>
</evidence>
<reference evidence="2 3" key="1">
    <citation type="journal article" date="2016" name="Nat. Commun.">
        <title>Ectomycorrhizal ecology is imprinted in the genome of the dominant symbiotic fungus Cenococcum geophilum.</title>
        <authorList>
            <consortium name="DOE Joint Genome Institute"/>
            <person name="Peter M."/>
            <person name="Kohler A."/>
            <person name="Ohm R.A."/>
            <person name="Kuo A."/>
            <person name="Krutzmann J."/>
            <person name="Morin E."/>
            <person name="Arend M."/>
            <person name="Barry K.W."/>
            <person name="Binder M."/>
            <person name="Choi C."/>
            <person name="Clum A."/>
            <person name="Copeland A."/>
            <person name="Grisel N."/>
            <person name="Haridas S."/>
            <person name="Kipfer T."/>
            <person name="LaButti K."/>
            <person name="Lindquist E."/>
            <person name="Lipzen A."/>
            <person name="Maire R."/>
            <person name="Meier B."/>
            <person name="Mihaltcheva S."/>
            <person name="Molinier V."/>
            <person name="Murat C."/>
            <person name="Poggeler S."/>
            <person name="Quandt C.A."/>
            <person name="Sperisen C."/>
            <person name="Tritt A."/>
            <person name="Tisserant E."/>
            <person name="Crous P.W."/>
            <person name="Henrissat B."/>
            <person name="Nehls U."/>
            <person name="Egli S."/>
            <person name="Spatafora J.W."/>
            <person name="Grigoriev I.V."/>
            <person name="Martin F.M."/>
        </authorList>
    </citation>
    <scope>NUCLEOTIDE SEQUENCE [LARGE SCALE GENOMIC DNA]</scope>
    <source>
        <strain evidence="2 3">CBS 207.34</strain>
    </source>
</reference>
<feature type="compositionally biased region" description="Polar residues" evidence="1">
    <location>
        <begin position="77"/>
        <end position="95"/>
    </location>
</feature>
<dbReference type="Proteomes" id="UP000250140">
    <property type="component" value="Unassembled WGS sequence"/>
</dbReference>
<dbReference type="OrthoDB" id="5334244at2759"/>
<organism evidence="2 3">
    <name type="scientific">Glonium stellatum</name>
    <dbReference type="NCBI Taxonomy" id="574774"/>
    <lineage>
        <taxon>Eukaryota</taxon>
        <taxon>Fungi</taxon>
        <taxon>Dikarya</taxon>
        <taxon>Ascomycota</taxon>
        <taxon>Pezizomycotina</taxon>
        <taxon>Dothideomycetes</taxon>
        <taxon>Pleosporomycetidae</taxon>
        <taxon>Gloniales</taxon>
        <taxon>Gloniaceae</taxon>
        <taxon>Glonium</taxon>
    </lineage>
</organism>
<gene>
    <name evidence="2" type="ORF">AOQ84DRAFT_391328</name>
</gene>
<feature type="compositionally biased region" description="Basic residues" evidence="1">
    <location>
        <begin position="105"/>
        <end position="114"/>
    </location>
</feature>
<dbReference type="EMBL" id="KV750442">
    <property type="protein sequence ID" value="OCL04759.1"/>
    <property type="molecule type" value="Genomic_DNA"/>
</dbReference>
<accession>A0A8E2JPY3</accession>